<keyword evidence="6" id="KW-0479">Metal-binding</keyword>
<organism evidence="10 11">
    <name type="scientific">Oncorhynchus kisutch</name>
    <name type="common">Coho salmon</name>
    <name type="synonym">Salmo kisutch</name>
    <dbReference type="NCBI Taxonomy" id="8019"/>
    <lineage>
        <taxon>Eukaryota</taxon>
        <taxon>Metazoa</taxon>
        <taxon>Chordata</taxon>
        <taxon>Craniata</taxon>
        <taxon>Vertebrata</taxon>
        <taxon>Euteleostomi</taxon>
        <taxon>Actinopterygii</taxon>
        <taxon>Neopterygii</taxon>
        <taxon>Teleostei</taxon>
        <taxon>Protacanthopterygii</taxon>
        <taxon>Salmoniformes</taxon>
        <taxon>Salmonidae</taxon>
        <taxon>Salmoninae</taxon>
        <taxon>Oncorhynchus</taxon>
    </lineage>
</organism>
<feature type="transmembrane region" description="Helical" evidence="9">
    <location>
        <begin position="285"/>
        <end position="306"/>
    </location>
</feature>
<keyword evidence="3 7" id="KW-0812">Transmembrane</keyword>
<feature type="binding site" evidence="6">
    <location>
        <position position="48"/>
    </location>
    <ligand>
        <name>Na(+)</name>
        <dbReference type="ChEBI" id="CHEBI:29101"/>
        <label>1</label>
    </ligand>
</feature>
<dbReference type="Pfam" id="PF00209">
    <property type="entry name" value="SNF"/>
    <property type="match status" value="2"/>
</dbReference>
<feature type="transmembrane region" description="Helical" evidence="9">
    <location>
        <begin position="42"/>
        <end position="59"/>
    </location>
</feature>
<name>A0A8C7I536_ONCKI</name>
<evidence type="ECO:0000313" key="10">
    <source>
        <dbReference type="Ensembl" id="ENSOKIP00005067221.1"/>
    </source>
</evidence>
<feature type="transmembrane region" description="Helical" evidence="9">
    <location>
        <begin position="111"/>
        <end position="142"/>
    </location>
</feature>
<proteinExistence type="inferred from homology"/>
<evidence type="ECO:0000256" key="9">
    <source>
        <dbReference type="SAM" id="Phobius"/>
    </source>
</evidence>
<feature type="compositionally biased region" description="Basic and acidic residues" evidence="8">
    <location>
        <begin position="498"/>
        <end position="509"/>
    </location>
</feature>
<feature type="binding site" evidence="6">
    <location>
        <position position="297"/>
    </location>
    <ligand>
        <name>Na(+)</name>
        <dbReference type="ChEBI" id="CHEBI:29101"/>
        <label>1</label>
    </ligand>
</feature>
<keyword evidence="4 9" id="KW-1133">Transmembrane helix</keyword>
<evidence type="ECO:0000256" key="5">
    <source>
        <dbReference type="ARBA" id="ARBA00023136"/>
    </source>
</evidence>
<keyword evidence="6" id="KW-0915">Sodium</keyword>
<keyword evidence="11" id="KW-1185">Reference proteome</keyword>
<feature type="binding site" evidence="6">
    <location>
        <position position="301"/>
    </location>
    <ligand>
        <name>Na(+)</name>
        <dbReference type="ChEBI" id="CHEBI:29101"/>
        <label>1</label>
    </ligand>
</feature>
<evidence type="ECO:0000256" key="3">
    <source>
        <dbReference type="ARBA" id="ARBA00022692"/>
    </source>
</evidence>
<feature type="transmembrane region" description="Helical" evidence="9">
    <location>
        <begin position="71"/>
        <end position="91"/>
    </location>
</feature>
<comment type="similarity">
    <text evidence="7">Belongs to the sodium:neurotransmitter symporter (SNF) (TC 2.A.22) family.</text>
</comment>
<feature type="transmembrane region" description="Helical" evidence="9">
    <location>
        <begin position="327"/>
        <end position="346"/>
    </location>
</feature>
<dbReference type="PROSITE" id="PS50267">
    <property type="entry name" value="NA_NEUROTRAN_SYMP_3"/>
    <property type="match status" value="1"/>
</dbReference>
<evidence type="ECO:0000256" key="4">
    <source>
        <dbReference type="ARBA" id="ARBA00022989"/>
    </source>
</evidence>
<feature type="binding site" evidence="6">
    <location>
        <position position="256"/>
    </location>
    <ligand>
        <name>Na(+)</name>
        <dbReference type="ChEBI" id="CHEBI:29101"/>
        <label>1</label>
    </ligand>
</feature>
<dbReference type="Ensembl" id="ENSOKIT00005071504.1">
    <property type="protein sequence ID" value="ENSOKIP00005067221.1"/>
    <property type="gene ID" value="ENSOKIG00005028723.1"/>
</dbReference>
<dbReference type="InterPro" id="IPR037272">
    <property type="entry name" value="SNS_sf"/>
</dbReference>
<reference evidence="10" key="1">
    <citation type="submission" date="2025-08" db="UniProtKB">
        <authorList>
            <consortium name="Ensembl"/>
        </authorList>
    </citation>
    <scope>IDENTIFICATION</scope>
</reference>
<feature type="transmembrane region" description="Helical" evidence="9">
    <location>
        <begin position="223"/>
        <end position="240"/>
    </location>
</feature>
<gene>
    <name evidence="10" type="primary">SLC6A19</name>
</gene>
<keyword evidence="5 9" id="KW-0472">Membrane</keyword>
<feature type="transmembrane region" description="Helical" evidence="9">
    <location>
        <begin position="402"/>
        <end position="421"/>
    </location>
</feature>
<feature type="transmembrane region" description="Helical" evidence="9">
    <location>
        <begin position="358"/>
        <end position="381"/>
    </location>
</feature>
<dbReference type="GO" id="GO:0015293">
    <property type="term" value="F:symporter activity"/>
    <property type="evidence" value="ECO:0007669"/>
    <property type="project" value="UniProtKB-KW"/>
</dbReference>
<dbReference type="Proteomes" id="UP000694557">
    <property type="component" value="Unassembled WGS sequence"/>
</dbReference>
<dbReference type="GO" id="GO:0046872">
    <property type="term" value="F:metal ion binding"/>
    <property type="evidence" value="ECO:0007669"/>
    <property type="project" value="UniProtKB-KW"/>
</dbReference>
<dbReference type="PANTHER" id="PTHR11616">
    <property type="entry name" value="SODIUM/CHLORIDE DEPENDENT TRANSPORTER"/>
    <property type="match status" value="1"/>
</dbReference>
<dbReference type="AlphaFoldDB" id="A0A8C7I536"/>
<comment type="subcellular location">
    <subcellularLocation>
        <location evidence="1">Membrane</location>
        <topology evidence="1">Multi-pass membrane protein</topology>
    </subcellularLocation>
</comment>
<sequence>MRLQLPNPGLEDRILSHEELDKLETEEAGSGDRPKWDNKTQYMLTCVGFCVGLGNVWRFPYLCQSHGGGAFMIPFLILLVLEGVPLLHLEFAIGQRLRKGSLGVWSTIHPYLAGVGIASMFVSLMISLYYNTIMAWVMWYLFNSFQETLPWSQCPLNYNLTGLVSECEQSSPVDYFWYRETLNSTPDIGENGGLQWWMVLCLVSAWAVLYICIIRGIETTGKAVYVTSTLPYVVLSIFLIRGLTLKGSLSGTCDLNTFLSEGVEGTGLAFIVFTEAITKMPASPVWSVLFFIMLFCLGLSSMFGNIEGVLVPLQDLGVFPKSWPKESTTGITCVLCCIVGLIFVQGSGNYWLSLFDSYGGSIPLLIIAFCEMVGVVYLYGIDRFNDDIEFMIGHKPNLFWQITWRFVSPAIMLVIFVFYFITKVTETLLYKTWNPESENFPTLEEKPYPAWIYVIIFILAGIPSLAVPGTALFRCLWRKRDRKSEQQELKTVSDQMDMNDKAQDGKSRT</sequence>
<accession>A0A8C7I536</accession>
<feature type="transmembrane region" description="Helical" evidence="9">
    <location>
        <begin position="194"/>
        <end position="214"/>
    </location>
</feature>
<feature type="binding site" evidence="6">
    <location>
        <position position="55"/>
    </location>
    <ligand>
        <name>Na(+)</name>
        <dbReference type="ChEBI" id="CHEBI:29101"/>
        <label>1</label>
    </ligand>
</feature>
<dbReference type="InterPro" id="IPR000175">
    <property type="entry name" value="Na/ntran_symport"/>
</dbReference>
<dbReference type="GO" id="GO:0031526">
    <property type="term" value="C:brush border membrane"/>
    <property type="evidence" value="ECO:0007669"/>
    <property type="project" value="TreeGrafter"/>
</dbReference>
<dbReference type="PROSITE" id="PS00610">
    <property type="entry name" value="NA_NEUROTRAN_SYMP_1"/>
    <property type="match status" value="1"/>
</dbReference>
<dbReference type="SUPFAM" id="SSF161070">
    <property type="entry name" value="SNF-like"/>
    <property type="match status" value="1"/>
</dbReference>
<keyword evidence="7" id="KW-0769">Symport</keyword>
<reference evidence="10" key="2">
    <citation type="submission" date="2025-09" db="UniProtKB">
        <authorList>
            <consortium name="Ensembl"/>
        </authorList>
    </citation>
    <scope>IDENTIFICATION</scope>
</reference>
<dbReference type="GeneTree" id="ENSGT00940000154896"/>
<feature type="transmembrane region" description="Helical" evidence="9">
    <location>
        <begin position="450"/>
        <end position="473"/>
    </location>
</feature>
<feature type="region of interest" description="Disordered" evidence="8">
    <location>
        <begin position="487"/>
        <end position="509"/>
    </location>
</feature>
<evidence type="ECO:0000256" key="2">
    <source>
        <dbReference type="ARBA" id="ARBA00022448"/>
    </source>
</evidence>
<dbReference type="GO" id="GO:0035725">
    <property type="term" value="P:sodium ion transmembrane transport"/>
    <property type="evidence" value="ECO:0007669"/>
    <property type="project" value="TreeGrafter"/>
</dbReference>
<evidence type="ECO:0000256" key="7">
    <source>
        <dbReference type="RuleBase" id="RU003732"/>
    </source>
</evidence>
<feature type="binding site" evidence="6">
    <location>
        <position position="51"/>
    </location>
    <ligand>
        <name>Na(+)</name>
        <dbReference type="ChEBI" id="CHEBI:29101"/>
        <label>1</label>
    </ligand>
</feature>
<dbReference type="GO" id="GO:0015175">
    <property type="term" value="F:neutral L-amino acid transmembrane transporter activity"/>
    <property type="evidence" value="ECO:0007669"/>
    <property type="project" value="TreeGrafter"/>
</dbReference>
<evidence type="ECO:0000256" key="8">
    <source>
        <dbReference type="SAM" id="MobiDB-lite"/>
    </source>
</evidence>
<evidence type="ECO:0000256" key="1">
    <source>
        <dbReference type="ARBA" id="ARBA00004141"/>
    </source>
</evidence>
<keyword evidence="2 7" id="KW-0813">Transport</keyword>
<protein>
    <recommendedName>
        <fullName evidence="7">Transporter</fullName>
    </recommendedName>
</protein>
<evidence type="ECO:0000256" key="6">
    <source>
        <dbReference type="PIRSR" id="PIRSR600175-1"/>
    </source>
</evidence>
<evidence type="ECO:0000313" key="11">
    <source>
        <dbReference type="Proteomes" id="UP000694557"/>
    </source>
</evidence>
<dbReference type="PANTHER" id="PTHR11616:SF125">
    <property type="entry name" value="SODIUM-DEPENDENT NEUTRAL AMINO ACID TRANSPORTER B(0)AT1"/>
    <property type="match status" value="1"/>
</dbReference>
<dbReference type="PRINTS" id="PR00176">
    <property type="entry name" value="NANEUSMPORT"/>
</dbReference>